<comment type="caution">
    <text evidence="1">The sequence shown here is derived from an EMBL/GenBank/DDBJ whole genome shotgun (WGS) entry which is preliminary data.</text>
</comment>
<evidence type="ECO:0000313" key="1">
    <source>
        <dbReference type="EMBL" id="OAT70771.1"/>
    </source>
</evidence>
<dbReference type="AlphaFoldDB" id="A0A179VID7"/>
<protein>
    <submittedName>
        <fullName evidence="1">Uncharacterized protein</fullName>
    </submittedName>
</protein>
<proteinExistence type="predicted"/>
<dbReference type="EMBL" id="LQYE01000001">
    <property type="protein sequence ID" value="OAT70771.1"/>
    <property type="molecule type" value="Genomic_DNA"/>
</dbReference>
<accession>A0A179VID7</accession>
<sequence>MTKCVVSQFRNGHTLSQPTSTSQTTPMAIITTFFAVDCQSVLSTTAATKAATPVARISTSAGPISRFQCGWRCSTTCSSSASTFSGYPTCSDFTSRSADADA</sequence>
<dbReference type="Proteomes" id="UP000186919">
    <property type="component" value="Unassembled WGS sequence"/>
</dbReference>
<gene>
    <name evidence="1" type="ORF">AWB85_05565</name>
</gene>
<evidence type="ECO:0000313" key="2">
    <source>
        <dbReference type="Proteomes" id="UP000186919"/>
    </source>
</evidence>
<organism evidence="1 2">
    <name type="scientific">Mycobacteroides immunogenum</name>
    <dbReference type="NCBI Taxonomy" id="83262"/>
    <lineage>
        <taxon>Bacteria</taxon>
        <taxon>Bacillati</taxon>
        <taxon>Actinomycetota</taxon>
        <taxon>Actinomycetes</taxon>
        <taxon>Mycobacteriales</taxon>
        <taxon>Mycobacteriaceae</taxon>
        <taxon>Mycobacteroides</taxon>
    </lineage>
</organism>
<reference evidence="1 2" key="1">
    <citation type="submission" date="2016-01" db="EMBL/GenBank/DDBJ databases">
        <title>Mycobacterium immunogenum strain CD11_6 genome sequencing and assembly.</title>
        <authorList>
            <person name="Kaur G."/>
            <person name="Nair G.R."/>
            <person name="Mayilraj S."/>
        </authorList>
    </citation>
    <scope>NUCLEOTIDE SEQUENCE [LARGE SCALE GENOMIC DNA]</scope>
    <source>
        <strain evidence="1 2">CD11-6</strain>
    </source>
</reference>
<name>A0A179VID7_9MYCO</name>